<keyword evidence="4" id="KW-1185">Reference proteome</keyword>
<dbReference type="GO" id="GO:0003723">
    <property type="term" value="F:RNA binding"/>
    <property type="evidence" value="ECO:0007669"/>
    <property type="project" value="TreeGrafter"/>
</dbReference>
<proteinExistence type="predicted"/>
<dbReference type="InterPro" id="IPR056750">
    <property type="entry name" value="RRM_ESF1"/>
</dbReference>
<accession>A0A1Y3BWU6</accession>
<feature type="compositionally biased region" description="Acidic residues" evidence="1">
    <location>
        <begin position="61"/>
        <end position="93"/>
    </location>
</feature>
<dbReference type="AlphaFoldDB" id="A0A1Y3BWU6"/>
<feature type="compositionally biased region" description="Acidic residues" evidence="1">
    <location>
        <begin position="194"/>
        <end position="207"/>
    </location>
</feature>
<sequence>KHLIAEDYKEFYQLDNEDVDKSKEQEKIDQEPEDKIDQKKDLKLAHKFGYHRGLKTKSNDSDDDDDDQLEDEDESSSSSSESEDDGDDDEELEHDWGELDKDAQQIDHATARIAICNADWDRINAQDLYILLNSFKCNTGTIKSVKIFYSKFGEERLQVEEEKGPSEFIFGKGQIVTEIDDDDDDDGNEQKLDDNDDDDDEENEDEEIKNPNTVEKLRKYQLERLKYFYAVVECDSAETAEIITNELDGLEYECSSTMLDIRFVPDDMDFDDVRLKEECTTMPTTSTYKAPSFTNTALQQSNVKITWDETDPRRKEAFNKAFEEDNENDIKTYL</sequence>
<evidence type="ECO:0000259" key="2">
    <source>
        <dbReference type="Pfam" id="PF25121"/>
    </source>
</evidence>
<protein>
    <submittedName>
        <fullName evidence="3">ESF1-like protein</fullName>
    </submittedName>
</protein>
<dbReference type="PANTHER" id="PTHR12202">
    <property type="entry name" value="ESF1 HOMOLOG"/>
    <property type="match status" value="1"/>
</dbReference>
<feature type="domain" description="ESF1 RRM" evidence="2">
    <location>
        <begin position="110"/>
        <end position="280"/>
    </location>
</feature>
<feature type="non-terminal residue" evidence="3">
    <location>
        <position position="334"/>
    </location>
</feature>
<evidence type="ECO:0000313" key="3">
    <source>
        <dbReference type="EMBL" id="OTF83986.1"/>
    </source>
</evidence>
<comment type="caution">
    <text evidence="3">The sequence shown here is derived from an EMBL/GenBank/DDBJ whole genome shotgun (WGS) entry which is preliminary data.</text>
</comment>
<name>A0A1Y3BWU6_EURMA</name>
<gene>
    <name evidence="3" type="ORF">BLA29_008134</name>
</gene>
<feature type="compositionally biased region" description="Basic and acidic residues" evidence="1">
    <location>
        <begin position="19"/>
        <end position="41"/>
    </location>
</feature>
<evidence type="ECO:0000313" key="4">
    <source>
        <dbReference type="Proteomes" id="UP000194236"/>
    </source>
</evidence>
<dbReference type="GO" id="GO:0006364">
    <property type="term" value="P:rRNA processing"/>
    <property type="evidence" value="ECO:0007669"/>
    <property type="project" value="InterPro"/>
</dbReference>
<feature type="non-terminal residue" evidence="3">
    <location>
        <position position="1"/>
    </location>
</feature>
<dbReference type="PANTHER" id="PTHR12202:SF0">
    <property type="entry name" value="ESF1 HOMOLOG"/>
    <property type="match status" value="1"/>
</dbReference>
<organism evidence="3 4">
    <name type="scientific">Euroglyphus maynei</name>
    <name type="common">Mayne's house dust mite</name>
    <dbReference type="NCBI Taxonomy" id="6958"/>
    <lineage>
        <taxon>Eukaryota</taxon>
        <taxon>Metazoa</taxon>
        <taxon>Ecdysozoa</taxon>
        <taxon>Arthropoda</taxon>
        <taxon>Chelicerata</taxon>
        <taxon>Arachnida</taxon>
        <taxon>Acari</taxon>
        <taxon>Acariformes</taxon>
        <taxon>Sarcoptiformes</taxon>
        <taxon>Astigmata</taxon>
        <taxon>Psoroptidia</taxon>
        <taxon>Analgoidea</taxon>
        <taxon>Pyroglyphidae</taxon>
        <taxon>Pyroglyphinae</taxon>
        <taxon>Euroglyphus</taxon>
    </lineage>
</organism>
<dbReference type="EMBL" id="MUJZ01001276">
    <property type="protein sequence ID" value="OTF83986.1"/>
    <property type="molecule type" value="Genomic_DNA"/>
</dbReference>
<dbReference type="Pfam" id="PF25121">
    <property type="entry name" value="RRM_ESF1"/>
    <property type="match status" value="1"/>
</dbReference>
<feature type="region of interest" description="Disordered" evidence="1">
    <location>
        <begin position="170"/>
        <end position="207"/>
    </location>
</feature>
<evidence type="ECO:0000256" key="1">
    <source>
        <dbReference type="SAM" id="MobiDB-lite"/>
    </source>
</evidence>
<dbReference type="OrthoDB" id="431825at2759"/>
<feature type="region of interest" description="Disordered" evidence="1">
    <location>
        <begin position="53"/>
        <end position="93"/>
    </location>
</feature>
<reference evidence="3 4" key="1">
    <citation type="submission" date="2017-03" db="EMBL/GenBank/DDBJ databases">
        <title>Genome Survey of Euroglyphus maynei.</title>
        <authorList>
            <person name="Arlian L.G."/>
            <person name="Morgan M.S."/>
            <person name="Rider S.D."/>
        </authorList>
    </citation>
    <scope>NUCLEOTIDE SEQUENCE [LARGE SCALE GENOMIC DNA]</scope>
    <source>
        <strain evidence="3">Arlian Lab</strain>
        <tissue evidence="3">Whole body</tissue>
    </source>
</reference>
<dbReference type="InterPro" id="IPR039754">
    <property type="entry name" value="Esf1"/>
</dbReference>
<feature type="compositionally biased region" description="Acidic residues" evidence="1">
    <location>
        <begin position="178"/>
        <end position="187"/>
    </location>
</feature>
<dbReference type="Proteomes" id="UP000194236">
    <property type="component" value="Unassembled WGS sequence"/>
</dbReference>
<feature type="region of interest" description="Disordered" evidence="1">
    <location>
        <begin position="15"/>
        <end position="41"/>
    </location>
</feature>